<keyword evidence="1" id="KW-0489">Methyltransferase</keyword>
<name>A0ABR9RNU0_9ACTN</name>
<dbReference type="Proteomes" id="UP000756387">
    <property type="component" value="Unassembled WGS sequence"/>
</dbReference>
<dbReference type="Gene3D" id="3.40.50.150">
    <property type="entry name" value="Vaccinia Virus protein VP39"/>
    <property type="match status" value="1"/>
</dbReference>
<dbReference type="GO" id="GO:0008168">
    <property type="term" value="F:methyltransferase activity"/>
    <property type="evidence" value="ECO:0007669"/>
    <property type="project" value="UniProtKB-KW"/>
</dbReference>
<gene>
    <name evidence="1" type="ORF">IEQ44_00745</name>
</gene>
<protein>
    <submittedName>
        <fullName evidence="1">Class I SAM-dependent methyltransferase</fullName>
    </submittedName>
</protein>
<organism evidence="1 2">
    <name type="scientific">Nocardioides malaquae</name>
    <dbReference type="NCBI Taxonomy" id="2773426"/>
    <lineage>
        <taxon>Bacteria</taxon>
        <taxon>Bacillati</taxon>
        <taxon>Actinomycetota</taxon>
        <taxon>Actinomycetes</taxon>
        <taxon>Propionibacteriales</taxon>
        <taxon>Nocardioidaceae</taxon>
        <taxon>Nocardioides</taxon>
    </lineage>
</organism>
<proteinExistence type="predicted"/>
<keyword evidence="2" id="KW-1185">Reference proteome</keyword>
<reference evidence="1 2" key="1">
    <citation type="submission" date="2020-10" db="EMBL/GenBank/DDBJ databases">
        <title>Nocardioides sp. isolated from sludge.</title>
        <authorList>
            <person name="Zhang X."/>
        </authorList>
    </citation>
    <scope>NUCLEOTIDE SEQUENCE [LARGE SCALE GENOMIC DNA]</scope>
    <source>
        <strain evidence="1 2">Y6</strain>
    </source>
</reference>
<dbReference type="Pfam" id="PF13578">
    <property type="entry name" value="Methyltransf_24"/>
    <property type="match status" value="1"/>
</dbReference>
<dbReference type="InterPro" id="IPR029063">
    <property type="entry name" value="SAM-dependent_MTases_sf"/>
</dbReference>
<dbReference type="EMBL" id="JADCSA010000001">
    <property type="protein sequence ID" value="MBE7323178.1"/>
    <property type="molecule type" value="Genomic_DNA"/>
</dbReference>
<dbReference type="GO" id="GO:0032259">
    <property type="term" value="P:methylation"/>
    <property type="evidence" value="ECO:0007669"/>
    <property type="project" value="UniProtKB-KW"/>
</dbReference>
<evidence type="ECO:0000313" key="2">
    <source>
        <dbReference type="Proteomes" id="UP000756387"/>
    </source>
</evidence>
<dbReference type="RefSeq" id="WP_193636513.1">
    <property type="nucleotide sequence ID" value="NZ_JADCSA010000001.1"/>
</dbReference>
<comment type="caution">
    <text evidence="1">The sequence shown here is derived from an EMBL/GenBank/DDBJ whole genome shotgun (WGS) entry which is preliminary data.</text>
</comment>
<keyword evidence="1" id="KW-0808">Transferase</keyword>
<dbReference type="SUPFAM" id="SSF53335">
    <property type="entry name" value="S-adenosyl-L-methionine-dependent methyltransferases"/>
    <property type="match status" value="1"/>
</dbReference>
<evidence type="ECO:0000313" key="1">
    <source>
        <dbReference type="EMBL" id="MBE7323178.1"/>
    </source>
</evidence>
<accession>A0ABR9RNU0</accession>
<sequence length="249" mass="28024">MSHADVPPASRERAQAPLTFAEAWAAVQDVPGWLKEGQARILWDEATKLGPGAKVLEIGSHQGRSTVILGEALRPKGGTVIAVDPFVEGRLFGGLSTKEKFERNIAANDLQGVVELVQDYSTGLRPTWDRTFDLLYIDGKHDYWTLSDDLRWSVHLPEGGGIVIHDCFSSIGVTLGILRHVLFSDRITYERRSNSQALFRVRRPSAADRVRILGEMPWWIRNVFIKVLLRLKLRPVARLFGHDSPYDPY</sequence>